<reference evidence="3" key="2">
    <citation type="submission" date="2015-01" db="EMBL/GenBank/DDBJ databases">
        <title>Evolutionary Origins and Diversification of the Mycorrhizal Mutualists.</title>
        <authorList>
            <consortium name="DOE Joint Genome Institute"/>
            <consortium name="Mycorrhizal Genomics Consortium"/>
            <person name="Kohler A."/>
            <person name="Kuo A."/>
            <person name="Nagy L.G."/>
            <person name="Floudas D."/>
            <person name="Copeland A."/>
            <person name="Barry K.W."/>
            <person name="Cichocki N."/>
            <person name="Veneault-Fourrey C."/>
            <person name="LaButti K."/>
            <person name="Lindquist E.A."/>
            <person name="Lipzen A."/>
            <person name="Lundell T."/>
            <person name="Morin E."/>
            <person name="Murat C."/>
            <person name="Riley R."/>
            <person name="Ohm R."/>
            <person name="Sun H."/>
            <person name="Tunlid A."/>
            <person name="Henrissat B."/>
            <person name="Grigoriev I.V."/>
            <person name="Hibbett D.S."/>
            <person name="Martin F."/>
        </authorList>
    </citation>
    <scope>NUCLEOTIDE SEQUENCE [LARGE SCALE GENOMIC DNA]</scope>
    <source>
        <strain evidence="3">h7</strain>
    </source>
</reference>
<feature type="compositionally biased region" description="Polar residues" evidence="1">
    <location>
        <begin position="1"/>
        <end position="11"/>
    </location>
</feature>
<dbReference type="AlphaFoldDB" id="A0A0C2YTR4"/>
<dbReference type="EMBL" id="KN831773">
    <property type="protein sequence ID" value="KIM44417.1"/>
    <property type="molecule type" value="Genomic_DNA"/>
</dbReference>
<protein>
    <recommendedName>
        <fullName evidence="4">F-box domain-containing protein</fullName>
    </recommendedName>
</protein>
<dbReference type="HOGENOM" id="CLU_021164_3_1_1"/>
<proteinExistence type="predicted"/>
<accession>A0A0C2YTR4</accession>
<evidence type="ECO:0008006" key="4">
    <source>
        <dbReference type="Google" id="ProtNLM"/>
    </source>
</evidence>
<evidence type="ECO:0000313" key="2">
    <source>
        <dbReference type="EMBL" id="KIM44417.1"/>
    </source>
</evidence>
<feature type="region of interest" description="Disordered" evidence="1">
    <location>
        <begin position="1"/>
        <end position="33"/>
    </location>
</feature>
<evidence type="ECO:0000256" key="1">
    <source>
        <dbReference type="SAM" id="MobiDB-lite"/>
    </source>
</evidence>
<evidence type="ECO:0000313" key="3">
    <source>
        <dbReference type="Proteomes" id="UP000053424"/>
    </source>
</evidence>
<name>A0A0C2YTR4_HEBCY</name>
<gene>
    <name evidence="2" type="ORF">M413DRAFT_352789</name>
</gene>
<sequence>MEPGTPTTSEPTVAPIQPGNTHSDTTDRIVSDTPSSSKISLVLVNLDLLEHIFSFFDPGDDVWVVDSTTRKNLLFAALTWKPFFEPATNLLWKTMESIIPFLKVLPEFVKVSETEDIYTIRGEILPHHRDRFDMYCRKVRYLYPQSFKELVRGHAIAVLQSMSSGQGLFPGLKMIYVPAFEVIGYNKTLEFLNILFLSQSSSLLTVSLGGINSVSDEFAASYLCVLSKKASSLQELILAGRLSPNSLNLVSNFSKLRVLTISGQQSTLQTSFLERCSSLDNLTHLSVNLDNSSTVSINSITPQPGGFAALQALQLDGAPAEISKLLQSISPSSLKSITISCSLSWRDYQPESFALCIKECGRISPSYRITLRFGQNGRSVATISQSDSLLSLQSCKSLKILEIVGITLHITDDTIRHLCKDAWRSLQFLHLPPTEFDHSPSLLILKVFAQSCPDLQSLLISINFRNTPELDFSALSKARASRIPHNLRSLRMSKVPGQDGRIAAETNTVTMAISVSLFVEHLFPNLKESKLVSDFQGDMDWWKTVKNMMKAYKMVREETVSEMQASIASKLEE</sequence>
<keyword evidence="3" id="KW-1185">Reference proteome</keyword>
<dbReference type="OrthoDB" id="3543113at2759"/>
<dbReference type="SUPFAM" id="SSF52047">
    <property type="entry name" value="RNI-like"/>
    <property type="match status" value="1"/>
</dbReference>
<organism evidence="2 3">
    <name type="scientific">Hebeloma cylindrosporum</name>
    <dbReference type="NCBI Taxonomy" id="76867"/>
    <lineage>
        <taxon>Eukaryota</taxon>
        <taxon>Fungi</taxon>
        <taxon>Dikarya</taxon>
        <taxon>Basidiomycota</taxon>
        <taxon>Agaricomycotina</taxon>
        <taxon>Agaricomycetes</taxon>
        <taxon>Agaricomycetidae</taxon>
        <taxon>Agaricales</taxon>
        <taxon>Agaricineae</taxon>
        <taxon>Hymenogastraceae</taxon>
        <taxon>Hebeloma</taxon>
    </lineage>
</organism>
<reference evidence="2 3" key="1">
    <citation type="submission" date="2014-04" db="EMBL/GenBank/DDBJ databases">
        <authorList>
            <consortium name="DOE Joint Genome Institute"/>
            <person name="Kuo A."/>
            <person name="Gay G."/>
            <person name="Dore J."/>
            <person name="Kohler A."/>
            <person name="Nagy L.G."/>
            <person name="Floudas D."/>
            <person name="Copeland A."/>
            <person name="Barry K.W."/>
            <person name="Cichocki N."/>
            <person name="Veneault-Fourrey C."/>
            <person name="LaButti K."/>
            <person name="Lindquist E.A."/>
            <person name="Lipzen A."/>
            <person name="Lundell T."/>
            <person name="Morin E."/>
            <person name="Murat C."/>
            <person name="Sun H."/>
            <person name="Tunlid A."/>
            <person name="Henrissat B."/>
            <person name="Grigoriev I.V."/>
            <person name="Hibbett D.S."/>
            <person name="Martin F."/>
            <person name="Nordberg H.P."/>
            <person name="Cantor M.N."/>
            <person name="Hua S.X."/>
        </authorList>
    </citation>
    <scope>NUCLEOTIDE SEQUENCE [LARGE SCALE GENOMIC DNA]</scope>
    <source>
        <strain evidence="3">h7</strain>
    </source>
</reference>
<dbReference type="Proteomes" id="UP000053424">
    <property type="component" value="Unassembled WGS sequence"/>
</dbReference>